<comment type="caution">
    <text evidence="2">The sequence shown here is derived from an EMBL/GenBank/DDBJ whole genome shotgun (WGS) entry which is preliminary data.</text>
</comment>
<feature type="compositionally biased region" description="Basic and acidic residues" evidence="1">
    <location>
        <begin position="281"/>
        <end position="292"/>
    </location>
</feature>
<reference evidence="3" key="1">
    <citation type="journal article" date="2019" name="Int. J. Syst. Evol. Microbiol.">
        <title>The Global Catalogue of Microorganisms (GCM) 10K type strain sequencing project: providing services to taxonomists for standard genome sequencing and annotation.</title>
        <authorList>
            <consortium name="The Broad Institute Genomics Platform"/>
            <consortium name="The Broad Institute Genome Sequencing Center for Infectious Disease"/>
            <person name="Wu L."/>
            <person name="Ma J."/>
        </authorList>
    </citation>
    <scope>NUCLEOTIDE SEQUENCE [LARGE SCALE GENOMIC DNA]</scope>
    <source>
        <strain evidence="3">JCM 17027</strain>
    </source>
</reference>
<evidence type="ECO:0000256" key="1">
    <source>
        <dbReference type="SAM" id="MobiDB-lite"/>
    </source>
</evidence>
<accession>A0ABP7QZ07</accession>
<feature type="region of interest" description="Disordered" evidence="1">
    <location>
        <begin position="211"/>
        <end position="292"/>
    </location>
</feature>
<feature type="compositionally biased region" description="Low complexity" evidence="1">
    <location>
        <begin position="237"/>
        <end position="268"/>
    </location>
</feature>
<dbReference type="Proteomes" id="UP001500034">
    <property type="component" value="Unassembled WGS sequence"/>
</dbReference>
<name>A0ABP7QZ07_9ACTN</name>
<feature type="region of interest" description="Disordered" evidence="1">
    <location>
        <begin position="75"/>
        <end position="99"/>
    </location>
</feature>
<feature type="region of interest" description="Disordered" evidence="1">
    <location>
        <begin position="127"/>
        <end position="196"/>
    </location>
</feature>
<evidence type="ECO:0000313" key="3">
    <source>
        <dbReference type="Proteomes" id="UP001500034"/>
    </source>
</evidence>
<protein>
    <submittedName>
        <fullName evidence="2">Uncharacterized protein</fullName>
    </submittedName>
</protein>
<feature type="compositionally biased region" description="Basic and acidic residues" evidence="1">
    <location>
        <begin position="77"/>
        <end position="97"/>
    </location>
</feature>
<proteinExistence type="predicted"/>
<evidence type="ECO:0000313" key="2">
    <source>
        <dbReference type="EMBL" id="GAA3990205.1"/>
    </source>
</evidence>
<dbReference type="RefSeq" id="WP_345594458.1">
    <property type="nucleotide sequence ID" value="NZ_BAABCQ010000086.1"/>
</dbReference>
<keyword evidence="3" id="KW-1185">Reference proteome</keyword>
<sequence>MTGTDDGGPAGRAETEADMGAQHGGDDSGGGHAGTRPAHHDTPGMERSLAAVLREEHVDAEGQRRAVAAFRAAVDAAPDRAARTRRRDDWRPRERAGTGRTLKTALSVLLASLTLGGVAYAAIGAGGSAQDAAGPDRTRPPAATSGTEVRPITTPRPAAPASGAPARPDRPATARDTGGGCRAHERLEGRGKALDAPAWQRLVAAAGDEENVGSYCARRQAPQSPPSAPNTPDDPDGPSGAAEPAAPGRVNGNAAGAVNGNGNSNRDGSGSGSGDVNGNADAERTDRAGEDK</sequence>
<dbReference type="EMBL" id="BAABCQ010000086">
    <property type="protein sequence ID" value="GAA3990205.1"/>
    <property type="molecule type" value="Genomic_DNA"/>
</dbReference>
<organism evidence="2 3">
    <name type="scientific">Streptomyces marokkonensis</name>
    <dbReference type="NCBI Taxonomy" id="324855"/>
    <lineage>
        <taxon>Bacteria</taxon>
        <taxon>Bacillati</taxon>
        <taxon>Actinomycetota</taxon>
        <taxon>Actinomycetes</taxon>
        <taxon>Kitasatosporales</taxon>
        <taxon>Streptomycetaceae</taxon>
        <taxon>Streptomyces</taxon>
    </lineage>
</organism>
<feature type="compositionally biased region" description="Basic and acidic residues" evidence="1">
    <location>
        <begin position="182"/>
        <end position="193"/>
    </location>
</feature>
<feature type="region of interest" description="Disordered" evidence="1">
    <location>
        <begin position="1"/>
        <end position="49"/>
    </location>
</feature>
<gene>
    <name evidence="2" type="ORF">GCM10022384_42730</name>
</gene>
<feature type="compositionally biased region" description="Low complexity" evidence="1">
    <location>
        <begin position="150"/>
        <end position="166"/>
    </location>
</feature>
<feature type="compositionally biased region" description="Gly residues" evidence="1">
    <location>
        <begin position="1"/>
        <end position="10"/>
    </location>
</feature>